<keyword evidence="2" id="KW-1185">Reference proteome</keyword>
<accession>A0ABN3QMP9</accession>
<protein>
    <submittedName>
        <fullName evidence="1">Uncharacterized protein</fullName>
    </submittedName>
</protein>
<name>A0ABN3QMP9_9ACTN</name>
<gene>
    <name evidence="1" type="ORF">GCM10009863_51880</name>
</gene>
<organism evidence="1 2">
    <name type="scientific">Streptomyces axinellae</name>
    <dbReference type="NCBI Taxonomy" id="552788"/>
    <lineage>
        <taxon>Bacteria</taxon>
        <taxon>Bacillati</taxon>
        <taxon>Actinomycetota</taxon>
        <taxon>Actinomycetes</taxon>
        <taxon>Kitasatosporales</taxon>
        <taxon>Streptomycetaceae</taxon>
        <taxon>Streptomyces</taxon>
    </lineage>
</organism>
<comment type="caution">
    <text evidence="1">The sequence shown here is derived from an EMBL/GenBank/DDBJ whole genome shotgun (WGS) entry which is preliminary data.</text>
</comment>
<sequence length="78" mass="8858">MKTLTLGRWTAELYGRALHIYRLPKRNCRDCHGEGAAPVVAEGPSFEVEYDLCGCWNPDRSIRIPLAPRSRRETGVPF</sequence>
<proteinExistence type="predicted"/>
<dbReference type="RefSeq" id="WP_344568982.1">
    <property type="nucleotide sequence ID" value="NZ_BAAARJ010000018.1"/>
</dbReference>
<dbReference type="EMBL" id="BAAARJ010000018">
    <property type="protein sequence ID" value="GAA2630044.1"/>
    <property type="molecule type" value="Genomic_DNA"/>
</dbReference>
<evidence type="ECO:0000313" key="1">
    <source>
        <dbReference type="EMBL" id="GAA2630044.1"/>
    </source>
</evidence>
<dbReference type="Proteomes" id="UP001501447">
    <property type="component" value="Unassembled WGS sequence"/>
</dbReference>
<evidence type="ECO:0000313" key="2">
    <source>
        <dbReference type="Proteomes" id="UP001501447"/>
    </source>
</evidence>
<reference evidence="1 2" key="1">
    <citation type="journal article" date="2019" name="Int. J. Syst. Evol. Microbiol.">
        <title>The Global Catalogue of Microorganisms (GCM) 10K type strain sequencing project: providing services to taxonomists for standard genome sequencing and annotation.</title>
        <authorList>
            <consortium name="The Broad Institute Genomics Platform"/>
            <consortium name="The Broad Institute Genome Sequencing Center for Infectious Disease"/>
            <person name="Wu L."/>
            <person name="Ma J."/>
        </authorList>
    </citation>
    <scope>NUCLEOTIDE SEQUENCE [LARGE SCALE GENOMIC DNA]</scope>
    <source>
        <strain evidence="1 2">JCM 16373</strain>
    </source>
</reference>